<name>A0AAN7VJV6_9COLE</name>
<accession>A0AAN7VJV6</accession>
<keyword evidence="2" id="KW-1185">Reference proteome</keyword>
<dbReference type="EMBL" id="JAVRBK010000001">
    <property type="protein sequence ID" value="KAK5650590.1"/>
    <property type="molecule type" value="Genomic_DNA"/>
</dbReference>
<proteinExistence type="predicted"/>
<evidence type="ECO:0000313" key="1">
    <source>
        <dbReference type="EMBL" id="KAK5650590.1"/>
    </source>
</evidence>
<comment type="caution">
    <text evidence="1">The sequence shown here is derived from an EMBL/GenBank/DDBJ whole genome shotgun (WGS) entry which is preliminary data.</text>
</comment>
<gene>
    <name evidence="1" type="ORF">RI129_001619</name>
</gene>
<dbReference type="Proteomes" id="UP001329430">
    <property type="component" value="Chromosome 1"/>
</dbReference>
<sequence>MSSFSFESEDVIPATPQKIKKKLTHKSSLGNLRKFAIEPQARYHTKTSLTKCCYRHPFVFHEIIDIVNFTEVCQPLNANIKTLGIYKQNNLVDHRSTIFKVNTLSVKLKFLGNPPSFNEIIEVYGYLSPEKELIVKFWTKVVGDVQQYWINLKMQKAQYTPPYYKEVTTT</sequence>
<evidence type="ECO:0000313" key="2">
    <source>
        <dbReference type="Proteomes" id="UP001329430"/>
    </source>
</evidence>
<dbReference type="AlphaFoldDB" id="A0AAN7VJV6"/>
<organism evidence="1 2">
    <name type="scientific">Pyrocoelia pectoralis</name>
    <dbReference type="NCBI Taxonomy" id="417401"/>
    <lineage>
        <taxon>Eukaryota</taxon>
        <taxon>Metazoa</taxon>
        <taxon>Ecdysozoa</taxon>
        <taxon>Arthropoda</taxon>
        <taxon>Hexapoda</taxon>
        <taxon>Insecta</taxon>
        <taxon>Pterygota</taxon>
        <taxon>Neoptera</taxon>
        <taxon>Endopterygota</taxon>
        <taxon>Coleoptera</taxon>
        <taxon>Polyphaga</taxon>
        <taxon>Elateriformia</taxon>
        <taxon>Elateroidea</taxon>
        <taxon>Lampyridae</taxon>
        <taxon>Lampyrinae</taxon>
        <taxon>Pyrocoelia</taxon>
    </lineage>
</organism>
<protein>
    <submittedName>
        <fullName evidence="1">Uncharacterized protein</fullName>
    </submittedName>
</protein>
<reference evidence="1 2" key="1">
    <citation type="journal article" date="2024" name="Insects">
        <title>An Improved Chromosome-Level Genome Assembly of the Firefly Pyrocoelia pectoralis.</title>
        <authorList>
            <person name="Fu X."/>
            <person name="Meyer-Rochow V.B."/>
            <person name="Ballantyne L."/>
            <person name="Zhu X."/>
        </authorList>
    </citation>
    <scope>NUCLEOTIDE SEQUENCE [LARGE SCALE GENOMIC DNA]</scope>
    <source>
        <strain evidence="1">XCY_ONT2</strain>
    </source>
</reference>